<dbReference type="AlphaFoldDB" id="A0A1E3K1Q1"/>
<comment type="caution">
    <text evidence="1">The sequence shown here is derived from an EMBL/GenBank/DDBJ whole genome shotgun (WGS) entry which is preliminary data.</text>
</comment>
<accession>A0A1E3K1Q1</accession>
<dbReference type="EMBL" id="AWGH01000003">
    <property type="protein sequence ID" value="ODO06367.1"/>
    <property type="molecule type" value="Genomic_DNA"/>
</dbReference>
<evidence type="ECO:0000313" key="1">
    <source>
        <dbReference type="EMBL" id="ODO06367.1"/>
    </source>
</evidence>
<evidence type="ECO:0000313" key="2">
    <source>
        <dbReference type="Proteomes" id="UP000094819"/>
    </source>
</evidence>
<reference evidence="1 2" key="1">
    <citation type="submission" date="2016-06" db="EMBL/GenBank/DDBJ databases">
        <title>Evolution of pathogenesis and genome organization in the Tremellales.</title>
        <authorList>
            <person name="Cuomo C."/>
            <person name="Litvintseva A."/>
            <person name="Heitman J."/>
            <person name="Chen Y."/>
            <person name="Sun S."/>
            <person name="Springer D."/>
            <person name="Dromer F."/>
            <person name="Young S."/>
            <person name="Zeng Q."/>
            <person name="Chapman S."/>
            <person name="Gujja S."/>
            <person name="Saif S."/>
            <person name="Birren B."/>
        </authorList>
    </citation>
    <scope>NUCLEOTIDE SEQUENCE [LARGE SCALE GENOMIC DNA]</scope>
    <source>
        <strain evidence="1 2">CBS 7118</strain>
    </source>
</reference>
<gene>
    <name evidence="1" type="ORF">L198_01599</name>
</gene>
<protein>
    <submittedName>
        <fullName evidence="1">Uncharacterized protein</fullName>
    </submittedName>
</protein>
<organism evidence="1 2">
    <name type="scientific">Cryptococcus wingfieldii CBS 7118</name>
    <dbReference type="NCBI Taxonomy" id="1295528"/>
    <lineage>
        <taxon>Eukaryota</taxon>
        <taxon>Fungi</taxon>
        <taxon>Dikarya</taxon>
        <taxon>Basidiomycota</taxon>
        <taxon>Agaricomycotina</taxon>
        <taxon>Tremellomycetes</taxon>
        <taxon>Tremellales</taxon>
        <taxon>Cryptococcaceae</taxon>
        <taxon>Cryptococcus</taxon>
    </lineage>
</organism>
<dbReference type="RefSeq" id="XP_019034467.1">
    <property type="nucleotide sequence ID" value="XM_019173762.1"/>
</dbReference>
<proteinExistence type="predicted"/>
<dbReference type="Proteomes" id="UP000094819">
    <property type="component" value="Unassembled WGS sequence"/>
</dbReference>
<dbReference type="GeneID" id="30190812"/>
<name>A0A1E3K1Q1_9TREE</name>
<sequence>MTIDLRPDLVVEIPIPSVCKLMKNMKNIKNMKTGGRELLEPHMMGAPSE</sequence>
<keyword evidence="2" id="KW-1185">Reference proteome</keyword>